<name>A0A512NEK2_9HYPH</name>
<feature type="domain" description="GST C-terminal" evidence="2">
    <location>
        <begin position="89"/>
        <end position="222"/>
    </location>
</feature>
<evidence type="ECO:0000313" key="3">
    <source>
        <dbReference type="EMBL" id="GEP57377.1"/>
    </source>
</evidence>
<sequence>MESAMKPILIVGSYLSPYVRKVLACLEVKGMAYEVDHIVPFFGDDRFSRLSPLRRIPVMVDGDLVLSDSSAICQYLEDKQPDPALLPKDIADRARARWLEEFADTRMGDVFIWRFFNQIAIRPSVWGEKGDREMVDRTLKEEIPTVLDYLEGEAPADGFRFGSTLSVADITIAAFFRNAGWVRFQIDAGRWPKTAAWIARVLASPPLAKLAKIEDAVLRVPIAEQRNALKAMGAPVSAETYAGPAPRRGIMPV</sequence>
<dbReference type="SFLD" id="SFLDS00019">
    <property type="entry name" value="Glutathione_Transferase_(cytos"/>
    <property type="match status" value="1"/>
</dbReference>
<dbReference type="InterPro" id="IPR036282">
    <property type="entry name" value="Glutathione-S-Trfase_C_sf"/>
</dbReference>
<evidence type="ECO:0000313" key="4">
    <source>
        <dbReference type="Proteomes" id="UP000321058"/>
    </source>
</evidence>
<dbReference type="PROSITE" id="PS50405">
    <property type="entry name" value="GST_CTER"/>
    <property type="match status" value="1"/>
</dbReference>
<dbReference type="GO" id="GO:0006749">
    <property type="term" value="P:glutathione metabolic process"/>
    <property type="evidence" value="ECO:0007669"/>
    <property type="project" value="TreeGrafter"/>
</dbReference>
<dbReference type="InterPro" id="IPR004046">
    <property type="entry name" value="GST_C"/>
</dbReference>
<organism evidence="3 4">
    <name type="scientific">Reyranella soli</name>
    <dbReference type="NCBI Taxonomy" id="1230389"/>
    <lineage>
        <taxon>Bacteria</taxon>
        <taxon>Pseudomonadati</taxon>
        <taxon>Pseudomonadota</taxon>
        <taxon>Alphaproteobacteria</taxon>
        <taxon>Hyphomicrobiales</taxon>
        <taxon>Reyranellaceae</taxon>
        <taxon>Reyranella</taxon>
    </lineage>
</organism>
<dbReference type="InterPro" id="IPR010987">
    <property type="entry name" value="Glutathione-S-Trfase_C-like"/>
</dbReference>
<dbReference type="Gene3D" id="1.20.1050.10">
    <property type="match status" value="1"/>
</dbReference>
<dbReference type="Gene3D" id="3.40.30.10">
    <property type="entry name" value="Glutaredoxin"/>
    <property type="match status" value="1"/>
</dbReference>
<dbReference type="PANTHER" id="PTHR42673:SF21">
    <property type="entry name" value="GLUTATHIONE S-TRANSFERASE YFCF"/>
    <property type="match status" value="1"/>
</dbReference>
<dbReference type="CDD" id="cd00299">
    <property type="entry name" value="GST_C_family"/>
    <property type="match status" value="1"/>
</dbReference>
<keyword evidence="4" id="KW-1185">Reference proteome</keyword>
<dbReference type="SUPFAM" id="SSF47616">
    <property type="entry name" value="GST C-terminal domain-like"/>
    <property type="match status" value="1"/>
</dbReference>
<dbReference type="PANTHER" id="PTHR42673">
    <property type="entry name" value="MALEYLACETOACETATE ISOMERASE"/>
    <property type="match status" value="1"/>
</dbReference>
<evidence type="ECO:0000259" key="2">
    <source>
        <dbReference type="PROSITE" id="PS50405"/>
    </source>
</evidence>
<feature type="domain" description="GST N-terminal" evidence="1">
    <location>
        <begin position="6"/>
        <end position="84"/>
    </location>
</feature>
<dbReference type="SFLD" id="SFLDG00358">
    <property type="entry name" value="Main_(cytGST)"/>
    <property type="match status" value="1"/>
</dbReference>
<dbReference type="InterPro" id="IPR040079">
    <property type="entry name" value="Glutathione_S-Trfase"/>
</dbReference>
<gene>
    <name evidence="3" type="ORF">RSO01_45430</name>
</gene>
<dbReference type="GO" id="GO:0016034">
    <property type="term" value="F:maleylacetoacetate isomerase activity"/>
    <property type="evidence" value="ECO:0007669"/>
    <property type="project" value="TreeGrafter"/>
</dbReference>
<dbReference type="AlphaFoldDB" id="A0A512NEK2"/>
<dbReference type="Proteomes" id="UP000321058">
    <property type="component" value="Unassembled WGS sequence"/>
</dbReference>
<dbReference type="Pfam" id="PF13417">
    <property type="entry name" value="GST_N_3"/>
    <property type="match status" value="1"/>
</dbReference>
<dbReference type="InterPro" id="IPR004045">
    <property type="entry name" value="Glutathione_S-Trfase_N"/>
</dbReference>
<accession>A0A512NEK2</accession>
<dbReference type="InterPro" id="IPR036249">
    <property type="entry name" value="Thioredoxin-like_sf"/>
</dbReference>
<evidence type="ECO:0000259" key="1">
    <source>
        <dbReference type="PROSITE" id="PS50404"/>
    </source>
</evidence>
<dbReference type="GO" id="GO:0004364">
    <property type="term" value="F:glutathione transferase activity"/>
    <property type="evidence" value="ECO:0007669"/>
    <property type="project" value="TreeGrafter"/>
</dbReference>
<keyword evidence="3" id="KW-0808">Transferase</keyword>
<protein>
    <submittedName>
        <fullName evidence="3">Glutathione S-transferase</fullName>
    </submittedName>
</protein>
<dbReference type="CDD" id="cd00570">
    <property type="entry name" value="GST_N_family"/>
    <property type="match status" value="1"/>
</dbReference>
<comment type="caution">
    <text evidence="3">The sequence shown here is derived from an EMBL/GenBank/DDBJ whole genome shotgun (WGS) entry which is preliminary data.</text>
</comment>
<dbReference type="PROSITE" id="PS50404">
    <property type="entry name" value="GST_NTER"/>
    <property type="match status" value="1"/>
</dbReference>
<dbReference type="GO" id="GO:0006559">
    <property type="term" value="P:L-phenylalanine catabolic process"/>
    <property type="evidence" value="ECO:0007669"/>
    <property type="project" value="TreeGrafter"/>
</dbReference>
<proteinExistence type="predicted"/>
<dbReference type="Pfam" id="PF00043">
    <property type="entry name" value="GST_C"/>
    <property type="match status" value="1"/>
</dbReference>
<dbReference type="EMBL" id="BKAJ01000078">
    <property type="protein sequence ID" value="GEP57377.1"/>
    <property type="molecule type" value="Genomic_DNA"/>
</dbReference>
<dbReference type="SUPFAM" id="SSF52833">
    <property type="entry name" value="Thioredoxin-like"/>
    <property type="match status" value="1"/>
</dbReference>
<reference evidence="3 4" key="1">
    <citation type="submission" date="2019-07" db="EMBL/GenBank/DDBJ databases">
        <title>Whole genome shotgun sequence of Reyranella soli NBRC 108950.</title>
        <authorList>
            <person name="Hosoyama A."/>
            <person name="Uohara A."/>
            <person name="Ohji S."/>
            <person name="Ichikawa N."/>
        </authorList>
    </citation>
    <scope>NUCLEOTIDE SEQUENCE [LARGE SCALE GENOMIC DNA]</scope>
    <source>
        <strain evidence="3 4">NBRC 108950</strain>
    </source>
</reference>